<sequence length="408" mass="44161">MVSDRQKVLVSGAGAAGQTLAYWLARHGFETTVVERAPAPRIGGFAIDLRGTAVHVAERMGIIDAVRANRVHMKEIVHLDHLGEPVWKTDGNFGAGEGLTGDVEILRDDLTSLLGRACAELDGLTYRFNDSIESIDQTGDHVEVAFEKSPPGRFDLVLGADGLHSTVRALTFEEAEAYKKRLGYYAAIFSIPNIFGMERQMFMSSLPGKLVIVLQYGLAKHTRGMLVFASPPLEFDKWDADEQKALIRGAFKDDHAYWAVAPLLAELDQATDLYFDEVTQITMPAWSSGRVALVGDAAFAPTTMSGQGTSTAVVGAYVLAGELKAAGGDPTVAFPRYEAKVRPYVELNQAIPFESPELAIPSSWEGIEQRNAEVLDIMTRQGHGTTGAGETAGDIITRAANAIELDSY</sequence>
<evidence type="ECO:0000259" key="1">
    <source>
        <dbReference type="Pfam" id="PF01494"/>
    </source>
</evidence>
<proteinExistence type="predicted"/>
<dbReference type="GO" id="GO:0004497">
    <property type="term" value="F:monooxygenase activity"/>
    <property type="evidence" value="ECO:0007669"/>
    <property type="project" value="UniProtKB-KW"/>
</dbReference>
<dbReference type="PANTHER" id="PTHR46865">
    <property type="entry name" value="OXIDOREDUCTASE-RELATED"/>
    <property type="match status" value="1"/>
</dbReference>
<name>A0A6G4AUI0_9ACTN</name>
<reference evidence="2" key="1">
    <citation type="submission" date="2020-02" db="EMBL/GenBank/DDBJ databases">
        <title>A new Streptomyces sp. for controlling soil-borne diseases.</title>
        <authorList>
            <person name="Li X."/>
            <person name="Tian Y."/>
            <person name="Gao K."/>
        </authorList>
    </citation>
    <scope>NUCLEOTIDE SEQUENCE [LARGE SCALE GENOMIC DNA]</scope>
    <source>
        <strain evidence="2">0250</strain>
    </source>
</reference>
<dbReference type="Gene3D" id="3.30.9.10">
    <property type="entry name" value="D-Amino Acid Oxidase, subunit A, domain 2"/>
    <property type="match status" value="1"/>
</dbReference>
<comment type="caution">
    <text evidence="2">The sequence shown here is derived from an EMBL/GenBank/DDBJ whole genome shotgun (WGS) entry which is preliminary data.</text>
</comment>
<dbReference type="PANTHER" id="PTHR46865:SF2">
    <property type="entry name" value="MONOOXYGENASE"/>
    <property type="match status" value="1"/>
</dbReference>
<dbReference type="Pfam" id="PF01494">
    <property type="entry name" value="FAD_binding_3"/>
    <property type="match status" value="1"/>
</dbReference>
<dbReference type="EMBL" id="JAAIKT010000096">
    <property type="protein sequence ID" value="NEW76900.1"/>
    <property type="molecule type" value="Genomic_DNA"/>
</dbReference>
<dbReference type="InterPro" id="IPR051704">
    <property type="entry name" value="FAD_aromatic-hydroxylase"/>
</dbReference>
<protein>
    <submittedName>
        <fullName evidence="2">Monooxygenase</fullName>
    </submittedName>
</protein>
<dbReference type="RefSeq" id="WP_164436113.1">
    <property type="nucleotide sequence ID" value="NZ_JAAIKT010000096.1"/>
</dbReference>
<evidence type="ECO:0000313" key="3">
    <source>
        <dbReference type="Proteomes" id="UP000476310"/>
    </source>
</evidence>
<accession>A0A6G4AUI0</accession>
<keyword evidence="2" id="KW-0560">Oxidoreductase</keyword>
<dbReference type="GO" id="GO:0071949">
    <property type="term" value="F:FAD binding"/>
    <property type="evidence" value="ECO:0007669"/>
    <property type="project" value="InterPro"/>
</dbReference>
<dbReference type="PRINTS" id="PR00420">
    <property type="entry name" value="RNGMNOXGNASE"/>
</dbReference>
<dbReference type="Proteomes" id="UP000476310">
    <property type="component" value="Unassembled WGS sequence"/>
</dbReference>
<dbReference type="SUPFAM" id="SSF51905">
    <property type="entry name" value="FAD/NAD(P)-binding domain"/>
    <property type="match status" value="1"/>
</dbReference>
<evidence type="ECO:0000313" key="2">
    <source>
        <dbReference type="EMBL" id="NEW76900.1"/>
    </source>
</evidence>
<dbReference type="InterPro" id="IPR036188">
    <property type="entry name" value="FAD/NAD-bd_sf"/>
</dbReference>
<gene>
    <name evidence="2" type="ORF">G4H13_42890</name>
</gene>
<keyword evidence="3" id="KW-1185">Reference proteome</keyword>
<organism evidence="2 3">
    <name type="scientific">Streptomyces rhizosphaericus</name>
    <dbReference type="NCBI Taxonomy" id="114699"/>
    <lineage>
        <taxon>Bacteria</taxon>
        <taxon>Bacillati</taxon>
        <taxon>Actinomycetota</taxon>
        <taxon>Actinomycetes</taxon>
        <taxon>Kitasatosporales</taxon>
        <taxon>Streptomycetaceae</taxon>
        <taxon>Streptomyces</taxon>
        <taxon>Streptomyces violaceusniger group</taxon>
    </lineage>
</organism>
<dbReference type="AlphaFoldDB" id="A0A6G4AUI0"/>
<feature type="domain" description="FAD-binding" evidence="1">
    <location>
        <begin position="7"/>
        <end position="325"/>
    </location>
</feature>
<dbReference type="InterPro" id="IPR002938">
    <property type="entry name" value="FAD-bd"/>
</dbReference>
<keyword evidence="2" id="KW-0503">Monooxygenase</keyword>
<dbReference type="Gene3D" id="3.50.50.60">
    <property type="entry name" value="FAD/NAD(P)-binding domain"/>
    <property type="match status" value="1"/>
</dbReference>